<sequence length="287" mass="34018">MANVDEIDETYGTDESYETDETNDYEYSREEAITVIRDYYQFLCTMYMDESMIQEPPEGGWTSIPDGWTDFDKTEEVLELLRHLPYLNFKVMGAPDCRFMNWHTGLTNWNGEKLKLFTEILPEEGMIPPHIVGLTFIMRYTPAILLDTELGVIYWHDPPGEIMTGYGSFGEATSWAEDGLIPEDQVEWRESSCFWLFQHFFEMLKNKFRTLEFVPFGRHQVESMWPFIQRNEEKQRLLEAIQEVYRDHGWPDMTRFRKEDCLADIDAMVKARFPDFEEDYHDTGYLG</sequence>
<keyword evidence="3" id="KW-1185">Reference proteome</keyword>
<reference evidence="2" key="1">
    <citation type="submission" date="2021-12" db="EMBL/GenBank/DDBJ databases">
        <title>Curvularia clavata genome.</title>
        <authorList>
            <person name="Cao Y."/>
        </authorList>
    </citation>
    <scope>NUCLEOTIDE SEQUENCE</scope>
    <source>
        <strain evidence="2">Yc1106</strain>
    </source>
</reference>
<evidence type="ECO:0000313" key="3">
    <source>
        <dbReference type="Proteomes" id="UP001056012"/>
    </source>
</evidence>
<dbReference type="Proteomes" id="UP001056012">
    <property type="component" value="Chromosome 7"/>
</dbReference>
<dbReference type="VEuPathDB" id="FungiDB:yc1106_09164"/>
<evidence type="ECO:0000313" key="2">
    <source>
        <dbReference type="EMBL" id="USP81890.1"/>
    </source>
</evidence>
<dbReference type="AlphaFoldDB" id="A0A9Q8ZHP7"/>
<name>A0A9Q8ZHP7_CURCL</name>
<accession>A0A9Q8ZHP7</accession>
<feature type="region of interest" description="Disordered" evidence="1">
    <location>
        <begin position="1"/>
        <end position="24"/>
    </location>
</feature>
<proteinExistence type="predicted"/>
<dbReference type="OrthoDB" id="5343383at2759"/>
<dbReference type="EMBL" id="CP089280">
    <property type="protein sequence ID" value="USP81890.1"/>
    <property type="molecule type" value="Genomic_DNA"/>
</dbReference>
<gene>
    <name evidence="2" type="ORF">yc1106_09164</name>
</gene>
<protein>
    <submittedName>
        <fullName evidence="2">Uncharacterized protein</fullName>
    </submittedName>
</protein>
<organism evidence="2 3">
    <name type="scientific">Curvularia clavata</name>
    <dbReference type="NCBI Taxonomy" id="95742"/>
    <lineage>
        <taxon>Eukaryota</taxon>
        <taxon>Fungi</taxon>
        <taxon>Dikarya</taxon>
        <taxon>Ascomycota</taxon>
        <taxon>Pezizomycotina</taxon>
        <taxon>Dothideomycetes</taxon>
        <taxon>Pleosporomycetidae</taxon>
        <taxon>Pleosporales</taxon>
        <taxon>Pleosporineae</taxon>
        <taxon>Pleosporaceae</taxon>
        <taxon>Curvularia</taxon>
    </lineage>
</organism>
<evidence type="ECO:0000256" key="1">
    <source>
        <dbReference type="SAM" id="MobiDB-lite"/>
    </source>
</evidence>